<dbReference type="PANTHER" id="PTHR30487">
    <property type="entry name" value="TYPE 4 PREPILIN-LIKE PROTEINS LEADER PEPTIDE-PROCESSING ENZYME"/>
    <property type="match status" value="1"/>
</dbReference>
<protein>
    <submittedName>
        <fullName evidence="5">Prepilin peptidase</fullName>
    </submittedName>
</protein>
<dbReference type="Gene3D" id="1.20.120.1220">
    <property type="match status" value="1"/>
</dbReference>
<feature type="transmembrane region" description="Helical" evidence="3">
    <location>
        <begin position="98"/>
        <end position="124"/>
    </location>
</feature>
<evidence type="ECO:0000313" key="5">
    <source>
        <dbReference type="EMBL" id="MBO8425382.1"/>
    </source>
</evidence>
<feature type="transmembrane region" description="Helical" evidence="3">
    <location>
        <begin position="6"/>
        <end position="23"/>
    </location>
</feature>
<dbReference type="Pfam" id="PF01478">
    <property type="entry name" value="Peptidase_A24"/>
    <property type="match status" value="1"/>
</dbReference>
<gene>
    <name evidence="5" type="ORF">IAC69_02775</name>
</gene>
<keyword evidence="3" id="KW-0812">Transmembrane</keyword>
<dbReference type="InterPro" id="IPR014032">
    <property type="entry name" value="Peptidase_A24A_bac"/>
</dbReference>
<proteinExistence type="inferred from homology"/>
<evidence type="ECO:0000259" key="4">
    <source>
        <dbReference type="Pfam" id="PF01478"/>
    </source>
</evidence>
<feature type="domain" description="Prepilin type IV endopeptidase peptidase" evidence="4">
    <location>
        <begin position="14"/>
        <end position="126"/>
    </location>
</feature>
<evidence type="ECO:0000256" key="3">
    <source>
        <dbReference type="SAM" id="Phobius"/>
    </source>
</evidence>
<keyword evidence="3" id="KW-0472">Membrane</keyword>
<dbReference type="EMBL" id="JADINC010000044">
    <property type="protein sequence ID" value="MBO8425382.1"/>
    <property type="molecule type" value="Genomic_DNA"/>
</dbReference>
<dbReference type="PRINTS" id="PR00864">
    <property type="entry name" value="PREPILNPTASE"/>
</dbReference>
<sequence>MIYNIFFIILLGIAAWCAWRISVADWRRRIIPDVYLFPLLLIGLIIINFFPWPVSMGDAVLAATFGYALALIIGIIFDKVHSTHTPDAIPIGMGDIKLLATGGIWLGSSGLAMALAIACIAGILWGKINHQKYIPLAPFFICGGFLAFIINSFLI</sequence>
<dbReference type="AlphaFoldDB" id="A0A9D9DES6"/>
<dbReference type="PANTHER" id="PTHR30487:SF0">
    <property type="entry name" value="PREPILIN LEADER PEPTIDASE_N-METHYLTRANSFERASE-RELATED"/>
    <property type="match status" value="1"/>
</dbReference>
<evidence type="ECO:0000313" key="6">
    <source>
        <dbReference type="Proteomes" id="UP000823630"/>
    </source>
</evidence>
<organism evidence="5 6">
    <name type="scientific">Candidatus Enterousia avistercoris</name>
    <dbReference type="NCBI Taxonomy" id="2840788"/>
    <lineage>
        <taxon>Bacteria</taxon>
        <taxon>Pseudomonadati</taxon>
        <taxon>Pseudomonadota</taxon>
        <taxon>Alphaproteobacteria</taxon>
        <taxon>Candidatus Enterousia</taxon>
    </lineage>
</organism>
<comment type="caution">
    <text evidence="5">The sequence shown here is derived from an EMBL/GenBank/DDBJ whole genome shotgun (WGS) entry which is preliminary data.</text>
</comment>
<dbReference type="GO" id="GO:0005886">
    <property type="term" value="C:plasma membrane"/>
    <property type="evidence" value="ECO:0007669"/>
    <property type="project" value="TreeGrafter"/>
</dbReference>
<dbReference type="InterPro" id="IPR050882">
    <property type="entry name" value="Prepilin_peptidase/N-MTase"/>
</dbReference>
<feature type="transmembrane region" description="Helical" evidence="3">
    <location>
        <begin position="59"/>
        <end position="77"/>
    </location>
</feature>
<feature type="transmembrane region" description="Helical" evidence="3">
    <location>
        <begin position="35"/>
        <end position="53"/>
    </location>
</feature>
<dbReference type="GO" id="GO:0004190">
    <property type="term" value="F:aspartic-type endopeptidase activity"/>
    <property type="evidence" value="ECO:0007669"/>
    <property type="project" value="InterPro"/>
</dbReference>
<comment type="similarity">
    <text evidence="1 2">Belongs to the peptidase A24 family.</text>
</comment>
<dbReference type="InterPro" id="IPR000045">
    <property type="entry name" value="Prepilin_IV_endopep_pep"/>
</dbReference>
<dbReference type="GO" id="GO:0006465">
    <property type="term" value="P:signal peptide processing"/>
    <property type="evidence" value="ECO:0007669"/>
    <property type="project" value="TreeGrafter"/>
</dbReference>
<evidence type="ECO:0000256" key="1">
    <source>
        <dbReference type="ARBA" id="ARBA00005801"/>
    </source>
</evidence>
<keyword evidence="3" id="KW-1133">Transmembrane helix</keyword>
<dbReference type="Proteomes" id="UP000823630">
    <property type="component" value="Unassembled WGS sequence"/>
</dbReference>
<evidence type="ECO:0000256" key="2">
    <source>
        <dbReference type="RuleBase" id="RU003793"/>
    </source>
</evidence>
<name>A0A9D9DES6_9PROT</name>
<feature type="transmembrane region" description="Helical" evidence="3">
    <location>
        <begin position="136"/>
        <end position="154"/>
    </location>
</feature>
<reference evidence="5" key="2">
    <citation type="journal article" date="2021" name="PeerJ">
        <title>Extensive microbial diversity within the chicken gut microbiome revealed by metagenomics and culture.</title>
        <authorList>
            <person name="Gilroy R."/>
            <person name="Ravi A."/>
            <person name="Getino M."/>
            <person name="Pursley I."/>
            <person name="Horton D.L."/>
            <person name="Alikhan N.F."/>
            <person name="Baker D."/>
            <person name="Gharbi K."/>
            <person name="Hall N."/>
            <person name="Watson M."/>
            <person name="Adriaenssens E.M."/>
            <person name="Foster-Nyarko E."/>
            <person name="Jarju S."/>
            <person name="Secka A."/>
            <person name="Antonio M."/>
            <person name="Oren A."/>
            <person name="Chaudhuri R.R."/>
            <person name="La Ragione R."/>
            <person name="Hildebrand F."/>
            <person name="Pallen M.J."/>
        </authorList>
    </citation>
    <scope>NUCLEOTIDE SEQUENCE</scope>
    <source>
        <strain evidence="5">8207</strain>
    </source>
</reference>
<accession>A0A9D9DES6</accession>
<reference evidence="5" key="1">
    <citation type="submission" date="2020-10" db="EMBL/GenBank/DDBJ databases">
        <authorList>
            <person name="Gilroy R."/>
        </authorList>
    </citation>
    <scope>NUCLEOTIDE SEQUENCE</scope>
    <source>
        <strain evidence="5">8207</strain>
    </source>
</reference>